<dbReference type="InterPro" id="IPR001544">
    <property type="entry name" value="Aminotrans_IV"/>
</dbReference>
<keyword evidence="7" id="KW-0663">Pyridoxal phosphate</keyword>
<comment type="catalytic activity">
    <reaction evidence="9">
        <text>L-isoleucine + 2-oxoglutarate = (S)-3-methyl-2-oxopentanoate + L-glutamate</text>
        <dbReference type="Rhea" id="RHEA:24801"/>
        <dbReference type="ChEBI" id="CHEBI:16810"/>
        <dbReference type="ChEBI" id="CHEBI:29985"/>
        <dbReference type="ChEBI" id="CHEBI:35146"/>
        <dbReference type="ChEBI" id="CHEBI:58045"/>
        <dbReference type="EC" id="2.6.1.42"/>
    </reaction>
</comment>
<dbReference type="InterPro" id="IPR043132">
    <property type="entry name" value="BCAT-like_C"/>
</dbReference>
<dbReference type="CDD" id="cd00449">
    <property type="entry name" value="PLPDE_IV"/>
    <property type="match status" value="1"/>
</dbReference>
<dbReference type="GO" id="GO:0004084">
    <property type="term" value="F:branched-chain-amino-acid transaminase activity"/>
    <property type="evidence" value="ECO:0007669"/>
    <property type="project" value="UniProtKB-EC"/>
</dbReference>
<comment type="similarity">
    <text evidence="5">Belongs to the class-IV pyridoxal-phosphate-dependent aminotransferase family.</text>
</comment>
<reference evidence="11" key="1">
    <citation type="submission" date="2021-04" db="EMBL/GenBank/DDBJ databases">
        <authorList>
            <person name="Rodrigo-Torres L."/>
            <person name="Arahal R. D."/>
            <person name="Lucena T."/>
        </authorList>
    </citation>
    <scope>NUCLEOTIDE SEQUENCE</scope>
    <source>
        <strain evidence="11">CECT 9275</strain>
    </source>
</reference>
<dbReference type="PANTHER" id="PTHR42743:SF11">
    <property type="entry name" value="AMINODEOXYCHORISMATE LYASE"/>
    <property type="match status" value="1"/>
</dbReference>
<evidence type="ECO:0000256" key="3">
    <source>
        <dbReference type="ARBA" id="ARBA00004931"/>
    </source>
</evidence>
<dbReference type="GO" id="GO:0008652">
    <property type="term" value="P:amino acid biosynthetic process"/>
    <property type="evidence" value="ECO:0007669"/>
    <property type="project" value="UniProtKB-ARBA"/>
</dbReference>
<comment type="cofactor">
    <cofactor evidence="1">
        <name>pyridoxal 5'-phosphate</name>
        <dbReference type="ChEBI" id="CHEBI:597326"/>
    </cofactor>
</comment>
<evidence type="ECO:0000313" key="11">
    <source>
        <dbReference type="EMBL" id="CAG5009281.1"/>
    </source>
</evidence>
<evidence type="ECO:0000256" key="10">
    <source>
        <dbReference type="ARBA" id="ARBA00049229"/>
    </source>
</evidence>
<dbReference type="AlphaFoldDB" id="A0A916NDN2"/>
<dbReference type="InterPro" id="IPR043131">
    <property type="entry name" value="BCAT-like_N"/>
</dbReference>
<dbReference type="GO" id="GO:0046394">
    <property type="term" value="P:carboxylic acid biosynthetic process"/>
    <property type="evidence" value="ECO:0007669"/>
    <property type="project" value="UniProtKB-ARBA"/>
</dbReference>
<evidence type="ECO:0000256" key="5">
    <source>
        <dbReference type="ARBA" id="ARBA00009320"/>
    </source>
</evidence>
<dbReference type="InterPro" id="IPR050571">
    <property type="entry name" value="Class-IV_PLP-Dep_Aminotrnsfr"/>
</dbReference>
<name>A0A916NDN2_9BACT</name>
<gene>
    <name evidence="11" type="primary">dat</name>
    <name evidence="11" type="ORF">DYBT9275_04461</name>
</gene>
<dbReference type="Gene3D" id="3.30.470.10">
    <property type="match status" value="1"/>
</dbReference>
<evidence type="ECO:0000256" key="4">
    <source>
        <dbReference type="ARBA" id="ARBA00005072"/>
    </source>
</evidence>
<sequence length="285" mass="32330">MQTVNKTIQMAFYQFFNGEIVPVAQPLLQTNDLGLLRGFGLFDYFRTYNGIPFRWDDYWNRFANSARLMKLDLPVTQEETSKILADLFALSGEADIAFRFILTGGYAPDSVHVIKPNFIIRAEPLPQDYPAGRLKGIKVLPYEYVRDLPEVKTTNYVHMILMADEMRHQSAADLLFHKDGEVSELTRSNIFLFKGNKLITSDRNILNGITRKVVLELAEPYFETEIRPVLLDEIMNADEIFTTSTTKWVMPVVGIGDHTVGSGLAGKHTLFLQGLFEKLIAGWGS</sequence>
<dbReference type="Gene3D" id="3.20.10.10">
    <property type="entry name" value="D-amino Acid Aminotransferase, subunit A, domain 2"/>
    <property type="match status" value="1"/>
</dbReference>
<comment type="pathway">
    <text evidence="3">Amino-acid biosynthesis; L-valine biosynthesis; L-valine from pyruvate: step 4/4.</text>
</comment>
<dbReference type="EMBL" id="CAJRAF010000002">
    <property type="protein sequence ID" value="CAG5009281.1"/>
    <property type="molecule type" value="Genomic_DNA"/>
</dbReference>
<evidence type="ECO:0000256" key="1">
    <source>
        <dbReference type="ARBA" id="ARBA00001933"/>
    </source>
</evidence>
<comment type="catalytic activity">
    <reaction evidence="10">
        <text>L-leucine + 2-oxoglutarate = 4-methyl-2-oxopentanoate + L-glutamate</text>
        <dbReference type="Rhea" id="RHEA:18321"/>
        <dbReference type="ChEBI" id="CHEBI:16810"/>
        <dbReference type="ChEBI" id="CHEBI:17865"/>
        <dbReference type="ChEBI" id="CHEBI:29985"/>
        <dbReference type="ChEBI" id="CHEBI:57427"/>
        <dbReference type="EC" id="2.6.1.42"/>
    </reaction>
</comment>
<dbReference type="SUPFAM" id="SSF56752">
    <property type="entry name" value="D-aminoacid aminotransferase-like PLP-dependent enzymes"/>
    <property type="match status" value="1"/>
</dbReference>
<comment type="caution">
    <text evidence="11">The sequence shown here is derived from an EMBL/GenBank/DDBJ whole genome shotgun (WGS) entry which is preliminary data.</text>
</comment>
<comment type="pathway">
    <text evidence="2">Amino-acid biosynthesis; L-isoleucine biosynthesis; L-isoleucine from 2-oxobutanoate: step 4/4.</text>
</comment>
<evidence type="ECO:0000256" key="8">
    <source>
        <dbReference type="ARBA" id="ARBA00048212"/>
    </source>
</evidence>
<dbReference type="EC" id="2.6.1.42" evidence="6"/>
<dbReference type="FunFam" id="3.20.10.10:FF:000002">
    <property type="entry name" value="D-alanine aminotransferase"/>
    <property type="match status" value="1"/>
</dbReference>
<evidence type="ECO:0000256" key="7">
    <source>
        <dbReference type="ARBA" id="ARBA00022898"/>
    </source>
</evidence>
<proteinExistence type="inferred from homology"/>
<comment type="pathway">
    <text evidence="4">Amino-acid biosynthesis; L-leucine biosynthesis; L-leucine from 3-methyl-2-oxobutanoate: step 4/4.</text>
</comment>
<organism evidence="11 12">
    <name type="scientific">Dyadobacter helix</name>
    <dbReference type="NCBI Taxonomy" id="2822344"/>
    <lineage>
        <taxon>Bacteria</taxon>
        <taxon>Pseudomonadati</taxon>
        <taxon>Bacteroidota</taxon>
        <taxon>Cytophagia</taxon>
        <taxon>Cytophagales</taxon>
        <taxon>Spirosomataceae</taxon>
        <taxon>Dyadobacter</taxon>
    </lineage>
</organism>
<keyword evidence="11" id="KW-0808">Transferase</keyword>
<dbReference type="Pfam" id="PF01063">
    <property type="entry name" value="Aminotran_4"/>
    <property type="match status" value="1"/>
</dbReference>
<dbReference type="InterPro" id="IPR036038">
    <property type="entry name" value="Aminotransferase-like"/>
</dbReference>
<evidence type="ECO:0000313" key="12">
    <source>
        <dbReference type="Proteomes" id="UP000680038"/>
    </source>
</evidence>
<keyword evidence="11" id="KW-0032">Aminotransferase</keyword>
<comment type="catalytic activity">
    <reaction evidence="8">
        <text>L-valine + 2-oxoglutarate = 3-methyl-2-oxobutanoate + L-glutamate</text>
        <dbReference type="Rhea" id="RHEA:24813"/>
        <dbReference type="ChEBI" id="CHEBI:11851"/>
        <dbReference type="ChEBI" id="CHEBI:16810"/>
        <dbReference type="ChEBI" id="CHEBI:29985"/>
        <dbReference type="ChEBI" id="CHEBI:57762"/>
        <dbReference type="EC" id="2.6.1.42"/>
    </reaction>
</comment>
<dbReference type="Proteomes" id="UP000680038">
    <property type="component" value="Unassembled WGS sequence"/>
</dbReference>
<evidence type="ECO:0000256" key="2">
    <source>
        <dbReference type="ARBA" id="ARBA00004824"/>
    </source>
</evidence>
<evidence type="ECO:0000256" key="9">
    <source>
        <dbReference type="ARBA" id="ARBA00048798"/>
    </source>
</evidence>
<accession>A0A916NDN2</accession>
<protein>
    <recommendedName>
        <fullName evidence="6">branched-chain-amino-acid transaminase</fullName>
        <ecNumber evidence="6">2.6.1.42</ecNumber>
    </recommendedName>
</protein>
<evidence type="ECO:0000256" key="6">
    <source>
        <dbReference type="ARBA" id="ARBA00013053"/>
    </source>
</evidence>
<keyword evidence="12" id="KW-1185">Reference proteome</keyword>
<dbReference type="PANTHER" id="PTHR42743">
    <property type="entry name" value="AMINO-ACID AMINOTRANSFERASE"/>
    <property type="match status" value="1"/>
</dbReference>